<feature type="domain" description="Attractin/MKLN-like beta-propeller" evidence="3">
    <location>
        <begin position="29"/>
        <end position="263"/>
    </location>
</feature>
<dbReference type="PANTHER" id="PTHR46344">
    <property type="entry name" value="OS02G0202900 PROTEIN"/>
    <property type="match status" value="1"/>
</dbReference>
<dbReference type="InterPro" id="IPR011043">
    <property type="entry name" value="Gal_Oxase/kelch_b-propeller"/>
</dbReference>
<evidence type="ECO:0000313" key="5">
    <source>
        <dbReference type="Proteomes" id="UP000480178"/>
    </source>
</evidence>
<dbReference type="Proteomes" id="UP000480178">
    <property type="component" value="Chromosome"/>
</dbReference>
<dbReference type="AlphaFoldDB" id="A0A6C0GE91"/>
<gene>
    <name evidence="4" type="ORF">GXP67_05400</name>
</gene>
<dbReference type="RefSeq" id="WP_162442215.1">
    <property type="nucleotide sequence ID" value="NZ_CP048222.1"/>
</dbReference>
<dbReference type="Gene3D" id="2.120.10.80">
    <property type="entry name" value="Kelch-type beta propeller"/>
    <property type="match status" value="2"/>
</dbReference>
<protein>
    <submittedName>
        <fullName evidence="4">Galactose oxidase</fullName>
    </submittedName>
</protein>
<evidence type="ECO:0000259" key="3">
    <source>
        <dbReference type="Pfam" id="PF24981"/>
    </source>
</evidence>
<keyword evidence="5" id="KW-1185">Reference proteome</keyword>
<dbReference type="Pfam" id="PF24981">
    <property type="entry name" value="Beta-prop_ATRN-LZTR1"/>
    <property type="match status" value="1"/>
</dbReference>
<organism evidence="4 5">
    <name type="scientific">Rhodocytophaga rosea</name>
    <dbReference type="NCBI Taxonomy" id="2704465"/>
    <lineage>
        <taxon>Bacteria</taxon>
        <taxon>Pseudomonadati</taxon>
        <taxon>Bacteroidota</taxon>
        <taxon>Cytophagia</taxon>
        <taxon>Cytophagales</taxon>
        <taxon>Rhodocytophagaceae</taxon>
        <taxon>Rhodocytophaga</taxon>
    </lineage>
</organism>
<evidence type="ECO:0000256" key="2">
    <source>
        <dbReference type="ARBA" id="ARBA00022737"/>
    </source>
</evidence>
<dbReference type="SMART" id="SM00612">
    <property type="entry name" value="Kelch"/>
    <property type="match status" value="5"/>
</dbReference>
<dbReference type="InterPro" id="IPR015915">
    <property type="entry name" value="Kelch-typ_b-propeller"/>
</dbReference>
<sequence length="326" mass="36116">MKKTIILTFIITCASLPLYQFSWKQPLAAWKTITPAAENRSENAFARVGDQFFLFGGRKKQTVEIYDAKAGTWKKGANVPMEMHHFQAIDYKGEVYVLGAFTGDYPHETPIPAIQIYNPKTDKWREGAQIPEGRRRGAAGVAVYKDKIYLVCGITDGHWDGHVTWVDEYDPKTDSWKVLPDAPRGRDHFQAAIVGDQMLVAGGRRSTAKINQVLNLTIGEVDVYDFKKGTWTTLPAEKNIPTQRAGCTSVTIGNQVIVIGGESPQKLAHNQTEAFNMKTNTWETLPSLQTGRHGTQAVVYKNKVYIAAGSANQGGGPEINSMEVLE</sequence>
<dbReference type="InterPro" id="IPR006652">
    <property type="entry name" value="Kelch_1"/>
</dbReference>
<accession>A0A6C0GE91</accession>
<keyword evidence="1" id="KW-0880">Kelch repeat</keyword>
<dbReference type="EMBL" id="CP048222">
    <property type="protein sequence ID" value="QHT66144.1"/>
    <property type="molecule type" value="Genomic_DNA"/>
</dbReference>
<dbReference type="InterPro" id="IPR056737">
    <property type="entry name" value="Beta-prop_ATRN-MKLN-like"/>
</dbReference>
<evidence type="ECO:0000256" key="1">
    <source>
        <dbReference type="ARBA" id="ARBA00022441"/>
    </source>
</evidence>
<proteinExistence type="predicted"/>
<name>A0A6C0GE91_9BACT</name>
<dbReference type="PANTHER" id="PTHR46344:SF27">
    <property type="entry name" value="KELCH REPEAT SUPERFAMILY PROTEIN"/>
    <property type="match status" value="1"/>
</dbReference>
<evidence type="ECO:0000313" key="4">
    <source>
        <dbReference type="EMBL" id="QHT66144.1"/>
    </source>
</evidence>
<dbReference type="SUPFAM" id="SSF50965">
    <property type="entry name" value="Galactose oxidase, central domain"/>
    <property type="match status" value="1"/>
</dbReference>
<dbReference type="KEGG" id="rhoz:GXP67_05400"/>
<keyword evidence="2" id="KW-0677">Repeat</keyword>
<reference evidence="4 5" key="1">
    <citation type="submission" date="2020-01" db="EMBL/GenBank/DDBJ databases">
        <authorList>
            <person name="Kim M.K."/>
        </authorList>
    </citation>
    <scope>NUCLEOTIDE SEQUENCE [LARGE SCALE GENOMIC DNA]</scope>
    <source>
        <strain evidence="4 5">172606-1</strain>
    </source>
</reference>